<gene>
    <name evidence="1" type="ORF">TGAM01_v210908</name>
</gene>
<organism evidence="1 2">
    <name type="scientific">Trichoderma gamsii</name>
    <dbReference type="NCBI Taxonomy" id="398673"/>
    <lineage>
        <taxon>Eukaryota</taxon>
        <taxon>Fungi</taxon>
        <taxon>Dikarya</taxon>
        <taxon>Ascomycota</taxon>
        <taxon>Pezizomycotina</taxon>
        <taxon>Sordariomycetes</taxon>
        <taxon>Hypocreomycetidae</taxon>
        <taxon>Hypocreales</taxon>
        <taxon>Hypocreaceae</taxon>
        <taxon>Trichoderma</taxon>
    </lineage>
</organism>
<sequence length="55" mass="6011">VVAAELSTVGGCLHFFVLPKRASIHEVELGFAKHSAVSISFLNRNDDTNARNNEK</sequence>
<evidence type="ECO:0000313" key="1">
    <source>
        <dbReference type="EMBL" id="PON20224.1"/>
    </source>
</evidence>
<dbReference type="RefSeq" id="XP_024404343.1">
    <property type="nucleotide sequence ID" value="XM_024550912.1"/>
</dbReference>
<comment type="caution">
    <text evidence="1">The sequence shown here is derived from an EMBL/GenBank/DDBJ whole genome shotgun (WGS) entry which is preliminary data.</text>
</comment>
<keyword evidence="2" id="KW-1185">Reference proteome</keyword>
<dbReference type="Proteomes" id="UP000054821">
    <property type="component" value="Unassembled WGS sequence"/>
</dbReference>
<reference evidence="1 2" key="1">
    <citation type="journal article" date="2016" name="Genome Announc.">
        <title>Draft Whole-Genome Sequence of Trichoderma gamsii T6085, a Promising Biocontrol Agent of Fusarium Head Blight on Wheat.</title>
        <authorList>
            <person name="Baroncelli R."/>
            <person name="Zapparata A."/>
            <person name="Piaggeschi G."/>
            <person name="Sarrocco S."/>
            <person name="Vannacci G."/>
        </authorList>
    </citation>
    <scope>NUCLEOTIDE SEQUENCE [LARGE SCALE GENOMIC DNA]</scope>
    <source>
        <strain evidence="1 2">T6085</strain>
    </source>
</reference>
<dbReference type="GeneID" id="36347956"/>
<proteinExistence type="predicted"/>
<dbReference type="EMBL" id="JPDN02000077">
    <property type="protein sequence ID" value="PON20224.1"/>
    <property type="molecule type" value="Genomic_DNA"/>
</dbReference>
<dbReference type="AlphaFoldDB" id="A0A2P4Z7G3"/>
<name>A0A2P4Z7G3_9HYPO</name>
<evidence type="ECO:0000313" key="2">
    <source>
        <dbReference type="Proteomes" id="UP000054821"/>
    </source>
</evidence>
<protein>
    <submittedName>
        <fullName evidence="1">Uncharacterized protein</fullName>
    </submittedName>
</protein>
<feature type="non-terminal residue" evidence="1">
    <location>
        <position position="1"/>
    </location>
</feature>
<accession>A0A2P4Z7G3</accession>